<proteinExistence type="predicted"/>
<dbReference type="SUPFAM" id="SSF51338">
    <property type="entry name" value="Composite domain of metallo-dependent hydrolases"/>
    <property type="match status" value="1"/>
</dbReference>
<sequence>MKGLTLGPERAFSSNQSFVIWLCSVFFVGASLFLWIAQYEVNVTLRPLSSSSHHALKSKIPSKEEQAAILERCKYTRAKPGPPPDFNQRTKSDRFDRGTKATLIRNATIWTGMRGGTEVVKGDLLLDGGIVKALGYIPNTVIEELREVGVGIDEVEGGGAWVTPGIVDLHSHIGGEASPELSGANDINSRKSPIVPWLRIIDGLNTHDDSYELAISGGVTSAQVLPGSANSIGGLGAFIKLRDTPERTTISKIIEPPYELNGTHFDHSLTPRWRHMKHACGENPRRVYSQTRMDSAWGFREAYDTARKIKEDQDAYCDAAEAGVWKALGVWPESLQWESLVDVLRGKVKVSVHCYEAVDLDMIVRLTNEFQFPVASFHHAGETYLVPDRLKETWGGTPAIALFATNFRKKREAYRGSEFAPRILAQHEIPVVMKSDHNVINSRLLQNEAALAHYYGLHPSLALLSVTGTPADAAGLGHRIGRISEGYDADIVIWDSHPLSLGATPQQVYIDGIPQLKNPSVSTKPDTFQSYPRPPNFDKEARETVEWEGLPPLKPSLNSRKGGRVGFLNVRSVWGRNEKGVVEMMSVSSEGAADAKKVGGEVVVEGGRIICYAPWTGSCIDSPSTPGLSFDEIVDLEGGSISPAFVSFGSTLGLNEILLEKATNDGNVYDPLMSAGTGGGGGGVPSVLGGRMVRAVDGLQFGGRNMLLAYRGGVTTAISSPSGSFLRGVSVAFNTGADHALEGGAIVKEGVAVHVGLSMRYSASVSSQIGALKQLLEEGKGEWKDVIEGDMPLIVHTDNADIMASVIRLKSSIERVSATGKSMRISFAGAAEAHLIAKEIGEAGVGVIVYPVTPFPYQWEGRRILPGPPLTNVTAIVKLLMEGVVVGVGVMDDYLARHTGFELTRAVLESNGYIDKKTAIELVTTNIEKLFGLDTEDGKENGRRRGGDMVAYRGGEFGDLSAVAVGIISEKGGFVDLV</sequence>
<evidence type="ECO:0000259" key="2">
    <source>
        <dbReference type="Pfam" id="PF01979"/>
    </source>
</evidence>
<keyword evidence="1" id="KW-0472">Membrane</keyword>
<dbReference type="PANTHER" id="PTHR43135:SF3">
    <property type="entry name" value="ALPHA-D-RIBOSE 1-METHYLPHOSPHONATE 5-TRIPHOSPHATE DIPHOSPHATASE"/>
    <property type="match status" value="1"/>
</dbReference>
<name>A0A166DQ21_9AGAM</name>
<dbReference type="GO" id="GO:0016810">
    <property type="term" value="F:hydrolase activity, acting on carbon-nitrogen (but not peptide) bonds"/>
    <property type="evidence" value="ECO:0007669"/>
    <property type="project" value="InterPro"/>
</dbReference>
<dbReference type="EMBL" id="KV428057">
    <property type="protein sequence ID" value="KZT38777.1"/>
    <property type="molecule type" value="Genomic_DNA"/>
</dbReference>
<keyword evidence="4" id="KW-1185">Reference proteome</keyword>
<accession>A0A166DQ21</accession>
<dbReference type="Proteomes" id="UP000076798">
    <property type="component" value="Unassembled WGS sequence"/>
</dbReference>
<feature type="transmembrane region" description="Helical" evidence="1">
    <location>
        <begin position="18"/>
        <end position="37"/>
    </location>
</feature>
<dbReference type="InterPro" id="IPR032466">
    <property type="entry name" value="Metal_Hydrolase"/>
</dbReference>
<dbReference type="Gene3D" id="3.20.20.140">
    <property type="entry name" value="Metal-dependent hydrolases"/>
    <property type="match status" value="2"/>
</dbReference>
<dbReference type="InterPro" id="IPR051781">
    <property type="entry name" value="Metallo-dep_Hydrolase"/>
</dbReference>
<feature type="domain" description="Amidohydrolase-related" evidence="2">
    <location>
        <begin position="348"/>
        <end position="504"/>
    </location>
</feature>
<reference evidence="3 4" key="1">
    <citation type="journal article" date="2016" name="Mol. Biol. Evol.">
        <title>Comparative Genomics of Early-Diverging Mushroom-Forming Fungi Provides Insights into the Origins of Lignocellulose Decay Capabilities.</title>
        <authorList>
            <person name="Nagy L.G."/>
            <person name="Riley R."/>
            <person name="Tritt A."/>
            <person name="Adam C."/>
            <person name="Daum C."/>
            <person name="Floudas D."/>
            <person name="Sun H."/>
            <person name="Yadav J.S."/>
            <person name="Pangilinan J."/>
            <person name="Larsson K.H."/>
            <person name="Matsuura K."/>
            <person name="Barry K."/>
            <person name="Labutti K."/>
            <person name="Kuo R."/>
            <person name="Ohm R.A."/>
            <person name="Bhattacharya S.S."/>
            <person name="Shirouzu T."/>
            <person name="Yoshinaga Y."/>
            <person name="Martin F.M."/>
            <person name="Grigoriev I.V."/>
            <person name="Hibbett D.S."/>
        </authorList>
    </citation>
    <scope>NUCLEOTIDE SEQUENCE [LARGE SCALE GENOMIC DNA]</scope>
    <source>
        <strain evidence="3 4">HHB10207 ss-3</strain>
    </source>
</reference>
<dbReference type="AlphaFoldDB" id="A0A166DQ21"/>
<keyword evidence="1" id="KW-1133">Transmembrane helix</keyword>
<evidence type="ECO:0000313" key="3">
    <source>
        <dbReference type="EMBL" id="KZT38777.1"/>
    </source>
</evidence>
<dbReference type="STRING" id="1314776.A0A166DQ21"/>
<protein>
    <recommendedName>
        <fullName evidence="2">Amidohydrolase-related domain-containing protein</fullName>
    </recommendedName>
</protein>
<evidence type="ECO:0000313" key="4">
    <source>
        <dbReference type="Proteomes" id="UP000076798"/>
    </source>
</evidence>
<keyword evidence="1" id="KW-0812">Transmembrane</keyword>
<dbReference type="InterPro" id="IPR006680">
    <property type="entry name" value="Amidohydro-rel"/>
</dbReference>
<gene>
    <name evidence="3" type="ORF">SISSUDRAFT_1061705</name>
</gene>
<organism evidence="3 4">
    <name type="scientific">Sistotremastrum suecicum HHB10207 ss-3</name>
    <dbReference type="NCBI Taxonomy" id="1314776"/>
    <lineage>
        <taxon>Eukaryota</taxon>
        <taxon>Fungi</taxon>
        <taxon>Dikarya</taxon>
        <taxon>Basidiomycota</taxon>
        <taxon>Agaricomycotina</taxon>
        <taxon>Agaricomycetes</taxon>
        <taxon>Sistotremastrales</taxon>
        <taxon>Sistotremastraceae</taxon>
        <taxon>Sistotremastrum</taxon>
    </lineage>
</organism>
<dbReference type="InterPro" id="IPR011059">
    <property type="entry name" value="Metal-dep_hydrolase_composite"/>
</dbReference>
<dbReference type="Pfam" id="PF01979">
    <property type="entry name" value="Amidohydro_1"/>
    <property type="match status" value="1"/>
</dbReference>
<dbReference type="OrthoDB" id="10258955at2759"/>
<evidence type="ECO:0000256" key="1">
    <source>
        <dbReference type="SAM" id="Phobius"/>
    </source>
</evidence>
<dbReference type="SUPFAM" id="SSF51556">
    <property type="entry name" value="Metallo-dependent hydrolases"/>
    <property type="match status" value="2"/>
</dbReference>
<dbReference type="PANTHER" id="PTHR43135">
    <property type="entry name" value="ALPHA-D-RIBOSE 1-METHYLPHOSPHONATE 5-TRIPHOSPHATE DIPHOSPHATASE"/>
    <property type="match status" value="1"/>
</dbReference>